<protein>
    <recommendedName>
        <fullName evidence="1">DUF302 domain-containing protein</fullName>
    </recommendedName>
</protein>
<dbReference type="SUPFAM" id="SSF103247">
    <property type="entry name" value="TT1751-like"/>
    <property type="match status" value="1"/>
</dbReference>
<gene>
    <name evidence="2" type="ORF">L21SP4_00305</name>
</gene>
<dbReference type="Gene3D" id="3.30.310.70">
    <property type="entry name" value="TT1751-like domain"/>
    <property type="match status" value="1"/>
</dbReference>
<feature type="domain" description="DUF302" evidence="1">
    <location>
        <begin position="63"/>
        <end position="126"/>
    </location>
</feature>
<sequence>MKNWKSLLIGLIAGAAATAALGWMMMPGMMILTHRSPYGLEKTVETLVSNYEKGGWTVQRIMNIEQSLEKQGKTGVRPVRVIKACRPDYAAEILSEPEARRVAVMMPCSIAVYEQPDGEVYVSAMNVGLVGRMFGGTIAKVMGGPVAEDEHGFTAFLRR</sequence>
<reference evidence="2 3" key="2">
    <citation type="journal article" date="2016" name="ISME J.">
        <title>Characterization of the first cultured representative of Verrucomicrobia subdivision 5 indicates the proposal of a novel phylum.</title>
        <authorList>
            <person name="Spring S."/>
            <person name="Bunk B."/>
            <person name="Sproer C."/>
            <person name="Schumann P."/>
            <person name="Rohde M."/>
            <person name="Tindall B.J."/>
            <person name="Klenk H.P."/>
        </authorList>
    </citation>
    <scope>NUCLEOTIDE SEQUENCE [LARGE SCALE GENOMIC DNA]</scope>
    <source>
        <strain evidence="2 3">L21-Fru-AB</strain>
    </source>
</reference>
<dbReference type="Pfam" id="PF03625">
    <property type="entry name" value="DUF302"/>
    <property type="match status" value="1"/>
</dbReference>
<dbReference type="EMBL" id="CP010904">
    <property type="protein sequence ID" value="AKJ63586.1"/>
    <property type="molecule type" value="Genomic_DNA"/>
</dbReference>
<dbReference type="InterPro" id="IPR035923">
    <property type="entry name" value="TT1751-like_sf"/>
</dbReference>
<evidence type="ECO:0000313" key="2">
    <source>
        <dbReference type="EMBL" id="AKJ63586.1"/>
    </source>
</evidence>
<dbReference type="KEGG" id="vbl:L21SP4_00305"/>
<dbReference type="OrthoDB" id="9791067at2"/>
<organism evidence="2 3">
    <name type="scientific">Kiritimatiella glycovorans</name>
    <dbReference type="NCBI Taxonomy" id="1307763"/>
    <lineage>
        <taxon>Bacteria</taxon>
        <taxon>Pseudomonadati</taxon>
        <taxon>Kiritimatiellota</taxon>
        <taxon>Kiritimatiellia</taxon>
        <taxon>Kiritimatiellales</taxon>
        <taxon>Kiritimatiellaceae</taxon>
        <taxon>Kiritimatiella</taxon>
    </lineage>
</organism>
<dbReference type="Proteomes" id="UP000035268">
    <property type="component" value="Chromosome"/>
</dbReference>
<dbReference type="STRING" id="1307763.L21SP4_00305"/>
<dbReference type="PANTHER" id="PTHR38342:SF1">
    <property type="entry name" value="SLR5037 PROTEIN"/>
    <property type="match status" value="1"/>
</dbReference>
<evidence type="ECO:0000259" key="1">
    <source>
        <dbReference type="Pfam" id="PF03625"/>
    </source>
</evidence>
<dbReference type="CDD" id="cd14797">
    <property type="entry name" value="DUF302"/>
    <property type="match status" value="1"/>
</dbReference>
<evidence type="ECO:0000313" key="3">
    <source>
        <dbReference type="Proteomes" id="UP000035268"/>
    </source>
</evidence>
<name>A0A0G3EAS6_9BACT</name>
<dbReference type="RefSeq" id="WP_052881000.1">
    <property type="nucleotide sequence ID" value="NZ_CP010904.1"/>
</dbReference>
<dbReference type="InterPro" id="IPR005180">
    <property type="entry name" value="DUF302"/>
</dbReference>
<keyword evidence="3" id="KW-1185">Reference proteome</keyword>
<dbReference type="PANTHER" id="PTHR38342">
    <property type="entry name" value="SLR5037 PROTEIN"/>
    <property type="match status" value="1"/>
</dbReference>
<accession>A0A0G3EAS6</accession>
<reference evidence="3" key="1">
    <citation type="submission" date="2015-02" db="EMBL/GenBank/DDBJ databases">
        <title>Description and complete genome sequence of the first cultured representative of the subdivision 5 of the Verrucomicrobia phylum.</title>
        <authorList>
            <person name="Spring S."/>
            <person name="Bunk B."/>
            <person name="Sproer C."/>
            <person name="Klenk H.-P."/>
        </authorList>
    </citation>
    <scope>NUCLEOTIDE SEQUENCE [LARGE SCALE GENOMIC DNA]</scope>
    <source>
        <strain evidence="3">L21-Fru-AB</strain>
    </source>
</reference>
<proteinExistence type="predicted"/>
<dbReference type="AlphaFoldDB" id="A0A0G3EAS6"/>